<name>A0A1D1VBC5_RAMVA</name>
<feature type="compositionally biased region" description="Polar residues" evidence="9">
    <location>
        <begin position="71"/>
        <end position="94"/>
    </location>
</feature>
<evidence type="ECO:0000256" key="4">
    <source>
        <dbReference type="ARBA" id="ARBA00022692"/>
    </source>
</evidence>
<dbReference type="Proteomes" id="UP000186922">
    <property type="component" value="Unassembled WGS sequence"/>
</dbReference>
<feature type="region of interest" description="Disordered" evidence="9">
    <location>
        <begin position="1"/>
        <end position="38"/>
    </location>
</feature>
<organism evidence="11 12">
    <name type="scientific">Ramazzottius varieornatus</name>
    <name type="common">Water bear</name>
    <name type="synonym">Tardigrade</name>
    <dbReference type="NCBI Taxonomy" id="947166"/>
    <lineage>
        <taxon>Eukaryota</taxon>
        <taxon>Metazoa</taxon>
        <taxon>Ecdysozoa</taxon>
        <taxon>Tardigrada</taxon>
        <taxon>Eutardigrada</taxon>
        <taxon>Parachela</taxon>
        <taxon>Hypsibioidea</taxon>
        <taxon>Ramazzottiidae</taxon>
        <taxon>Ramazzottius</taxon>
    </lineage>
</organism>
<keyword evidence="8 10" id="KW-0472">Membrane</keyword>
<evidence type="ECO:0000313" key="11">
    <source>
        <dbReference type="EMBL" id="GAU98951.1"/>
    </source>
</evidence>
<evidence type="ECO:0000313" key="12">
    <source>
        <dbReference type="Proteomes" id="UP000186922"/>
    </source>
</evidence>
<dbReference type="GO" id="GO:0031966">
    <property type="term" value="C:mitochondrial membrane"/>
    <property type="evidence" value="ECO:0007669"/>
    <property type="project" value="UniProtKB-SubCell"/>
</dbReference>
<evidence type="ECO:0000256" key="10">
    <source>
        <dbReference type="SAM" id="Phobius"/>
    </source>
</evidence>
<protein>
    <recommendedName>
        <fullName evidence="13">BCL2/adenovirus E1B 19 kDa protein-interacting protein 3</fullName>
    </recommendedName>
</protein>
<dbReference type="InterPro" id="IPR010548">
    <property type="entry name" value="BNIP3"/>
</dbReference>
<dbReference type="GO" id="GO:0043065">
    <property type="term" value="P:positive regulation of apoptotic process"/>
    <property type="evidence" value="ECO:0007669"/>
    <property type="project" value="InterPro"/>
</dbReference>
<evidence type="ECO:0000256" key="5">
    <source>
        <dbReference type="ARBA" id="ARBA00022703"/>
    </source>
</evidence>
<dbReference type="OrthoDB" id="5857140at2759"/>
<dbReference type="Pfam" id="PF06553">
    <property type="entry name" value="BNIP3"/>
    <property type="match status" value="1"/>
</dbReference>
<feature type="compositionally biased region" description="Basic and acidic residues" evidence="9">
    <location>
        <begin position="1"/>
        <end position="18"/>
    </location>
</feature>
<evidence type="ECO:0000256" key="8">
    <source>
        <dbReference type="ARBA" id="ARBA00023136"/>
    </source>
</evidence>
<feature type="region of interest" description="Disordered" evidence="9">
    <location>
        <begin position="71"/>
        <end position="96"/>
    </location>
</feature>
<dbReference type="STRING" id="947166.A0A1D1VBC5"/>
<evidence type="ECO:0000256" key="1">
    <source>
        <dbReference type="ARBA" id="ARBA00004167"/>
    </source>
</evidence>
<keyword evidence="6 10" id="KW-1133">Transmembrane helix</keyword>
<dbReference type="GO" id="GO:0006915">
    <property type="term" value="P:apoptotic process"/>
    <property type="evidence" value="ECO:0007669"/>
    <property type="project" value="UniProtKB-KW"/>
</dbReference>
<keyword evidence="7" id="KW-0496">Mitochondrion</keyword>
<evidence type="ECO:0000256" key="9">
    <source>
        <dbReference type="SAM" id="MobiDB-lite"/>
    </source>
</evidence>
<dbReference type="AlphaFoldDB" id="A0A1D1VBC5"/>
<evidence type="ECO:0000256" key="6">
    <source>
        <dbReference type="ARBA" id="ARBA00022989"/>
    </source>
</evidence>
<dbReference type="GO" id="GO:0042802">
    <property type="term" value="F:identical protein binding"/>
    <property type="evidence" value="ECO:0007669"/>
    <property type="project" value="UniProtKB-ARBA"/>
</dbReference>
<gene>
    <name evidence="11" type="primary">RvY_10021-1</name>
    <name evidence="11" type="synonym">RvY_10021.1</name>
    <name evidence="11" type="ORF">RvY_10021</name>
</gene>
<sequence>MEKSHPTSPEMDRMRESTESWEVLSVPSASGRETEETMLVSTAQYNSTQAKKSASMERLLFDAQKESLQNSARQSLYQSKRSSPMSPDSPTESGDCNEEFERQMLDPVNADGSTDWIWEWHNTENGAKVLHRVRRVIKKPSSLKTHFWKVLILTNVLALVIGAGLGYFLSSRISSAQIMEDNEWDILSSMEPSFRFN</sequence>
<comment type="caution">
    <text evidence="11">The sequence shown here is derived from an EMBL/GenBank/DDBJ whole genome shotgun (WGS) entry which is preliminary data.</text>
</comment>
<evidence type="ECO:0000256" key="2">
    <source>
        <dbReference type="ARBA" id="ARBA00004325"/>
    </source>
</evidence>
<accession>A0A1D1VBC5</accession>
<keyword evidence="5" id="KW-0053">Apoptosis</keyword>
<keyword evidence="12" id="KW-1185">Reference proteome</keyword>
<proteinExistence type="inferred from homology"/>
<comment type="similarity">
    <text evidence="3">Belongs to the NIP3 family.</text>
</comment>
<evidence type="ECO:0000256" key="7">
    <source>
        <dbReference type="ARBA" id="ARBA00023128"/>
    </source>
</evidence>
<reference evidence="11 12" key="1">
    <citation type="journal article" date="2016" name="Nat. Commun.">
        <title>Extremotolerant tardigrade genome and improved radiotolerance of human cultured cells by tardigrade-unique protein.</title>
        <authorList>
            <person name="Hashimoto T."/>
            <person name="Horikawa D.D."/>
            <person name="Saito Y."/>
            <person name="Kuwahara H."/>
            <person name="Kozuka-Hata H."/>
            <person name="Shin-I T."/>
            <person name="Minakuchi Y."/>
            <person name="Ohishi K."/>
            <person name="Motoyama A."/>
            <person name="Aizu T."/>
            <person name="Enomoto A."/>
            <person name="Kondo K."/>
            <person name="Tanaka S."/>
            <person name="Hara Y."/>
            <person name="Koshikawa S."/>
            <person name="Sagara H."/>
            <person name="Miura T."/>
            <person name="Yokobori S."/>
            <person name="Miyagawa K."/>
            <person name="Suzuki Y."/>
            <person name="Kubo T."/>
            <person name="Oyama M."/>
            <person name="Kohara Y."/>
            <person name="Fujiyama A."/>
            <person name="Arakawa K."/>
            <person name="Katayama T."/>
            <person name="Toyoda A."/>
            <person name="Kunieda T."/>
        </authorList>
    </citation>
    <scope>NUCLEOTIDE SEQUENCE [LARGE SCALE GENOMIC DNA]</scope>
    <source>
        <strain evidence="11 12">YOKOZUNA-1</strain>
    </source>
</reference>
<keyword evidence="4 10" id="KW-0812">Transmembrane</keyword>
<evidence type="ECO:0008006" key="13">
    <source>
        <dbReference type="Google" id="ProtNLM"/>
    </source>
</evidence>
<comment type="subcellular location">
    <subcellularLocation>
        <location evidence="1">Membrane</location>
        <topology evidence="1">Single-pass membrane protein</topology>
    </subcellularLocation>
    <subcellularLocation>
        <location evidence="2">Mitochondrion membrane</location>
    </subcellularLocation>
</comment>
<evidence type="ECO:0000256" key="3">
    <source>
        <dbReference type="ARBA" id="ARBA00007710"/>
    </source>
</evidence>
<feature type="transmembrane region" description="Helical" evidence="10">
    <location>
        <begin position="147"/>
        <end position="169"/>
    </location>
</feature>
<dbReference type="EMBL" id="BDGG01000005">
    <property type="protein sequence ID" value="GAU98951.1"/>
    <property type="molecule type" value="Genomic_DNA"/>
</dbReference>